<feature type="transmembrane region" description="Helical" evidence="7">
    <location>
        <begin position="99"/>
        <end position="124"/>
    </location>
</feature>
<evidence type="ECO:0000313" key="10">
    <source>
        <dbReference type="Proteomes" id="UP000315364"/>
    </source>
</evidence>
<evidence type="ECO:0000256" key="1">
    <source>
        <dbReference type="ARBA" id="ARBA00004651"/>
    </source>
</evidence>
<dbReference type="InterPro" id="IPR000515">
    <property type="entry name" value="MetI-like"/>
</dbReference>
<dbReference type="PANTHER" id="PTHR43163:SF6">
    <property type="entry name" value="DIPEPTIDE TRANSPORT SYSTEM PERMEASE PROTEIN DPPB-RELATED"/>
    <property type="match status" value="1"/>
</dbReference>
<dbReference type="EMBL" id="CP042304">
    <property type="protein sequence ID" value="QDZ10575.1"/>
    <property type="molecule type" value="Genomic_DNA"/>
</dbReference>
<organism evidence="9 10">
    <name type="scientific">Devosia ginsengisoli</name>
    <dbReference type="NCBI Taxonomy" id="400770"/>
    <lineage>
        <taxon>Bacteria</taxon>
        <taxon>Pseudomonadati</taxon>
        <taxon>Pseudomonadota</taxon>
        <taxon>Alphaproteobacteria</taxon>
        <taxon>Hyphomicrobiales</taxon>
        <taxon>Devosiaceae</taxon>
        <taxon>Devosia</taxon>
    </lineage>
</organism>
<evidence type="ECO:0000256" key="7">
    <source>
        <dbReference type="RuleBase" id="RU363032"/>
    </source>
</evidence>
<feature type="domain" description="ABC transmembrane type-1" evidence="8">
    <location>
        <begin position="95"/>
        <end position="304"/>
    </location>
</feature>
<evidence type="ECO:0000256" key="6">
    <source>
        <dbReference type="ARBA" id="ARBA00023136"/>
    </source>
</evidence>
<feature type="transmembrane region" description="Helical" evidence="7">
    <location>
        <begin position="9"/>
        <end position="29"/>
    </location>
</feature>
<keyword evidence="6 7" id="KW-0472">Membrane</keyword>
<dbReference type="Gene3D" id="1.10.3720.10">
    <property type="entry name" value="MetI-like"/>
    <property type="match status" value="1"/>
</dbReference>
<comment type="subcellular location">
    <subcellularLocation>
        <location evidence="1 7">Cell membrane</location>
        <topology evidence="1 7">Multi-pass membrane protein</topology>
    </subcellularLocation>
</comment>
<accession>A0A5B8LS54</accession>
<name>A0A5B8LS54_9HYPH</name>
<dbReference type="CDD" id="cd06261">
    <property type="entry name" value="TM_PBP2"/>
    <property type="match status" value="1"/>
</dbReference>
<keyword evidence="10" id="KW-1185">Reference proteome</keyword>
<evidence type="ECO:0000256" key="2">
    <source>
        <dbReference type="ARBA" id="ARBA00022448"/>
    </source>
</evidence>
<dbReference type="InterPro" id="IPR045621">
    <property type="entry name" value="BPD_transp_1_N"/>
</dbReference>
<feature type="transmembrane region" description="Helical" evidence="7">
    <location>
        <begin position="235"/>
        <end position="261"/>
    </location>
</feature>
<reference evidence="9 10" key="1">
    <citation type="submission" date="2019-07" db="EMBL/GenBank/DDBJ databases">
        <title>Full genome sequence of Devosia sp. Gsoil 520.</title>
        <authorList>
            <person name="Im W.-T."/>
        </authorList>
    </citation>
    <scope>NUCLEOTIDE SEQUENCE [LARGE SCALE GENOMIC DNA]</scope>
    <source>
        <strain evidence="9 10">Gsoil 520</strain>
    </source>
</reference>
<keyword evidence="4 7" id="KW-0812">Transmembrane</keyword>
<dbReference type="GO" id="GO:0055085">
    <property type="term" value="P:transmembrane transport"/>
    <property type="evidence" value="ECO:0007669"/>
    <property type="project" value="InterPro"/>
</dbReference>
<evidence type="ECO:0000313" key="9">
    <source>
        <dbReference type="EMBL" id="QDZ10575.1"/>
    </source>
</evidence>
<feature type="transmembrane region" description="Helical" evidence="7">
    <location>
        <begin position="131"/>
        <end position="156"/>
    </location>
</feature>
<dbReference type="OrthoDB" id="9805855at2"/>
<keyword evidence="3" id="KW-1003">Cell membrane</keyword>
<keyword evidence="5 7" id="KW-1133">Transmembrane helix</keyword>
<dbReference type="GO" id="GO:0005886">
    <property type="term" value="C:plasma membrane"/>
    <property type="evidence" value="ECO:0007669"/>
    <property type="project" value="UniProtKB-SubCell"/>
</dbReference>
<evidence type="ECO:0000256" key="4">
    <source>
        <dbReference type="ARBA" id="ARBA00022692"/>
    </source>
</evidence>
<dbReference type="KEGG" id="dea:FPZ08_07305"/>
<comment type="similarity">
    <text evidence="7">Belongs to the binding-protein-dependent transport system permease family.</text>
</comment>
<dbReference type="PANTHER" id="PTHR43163">
    <property type="entry name" value="DIPEPTIDE TRANSPORT SYSTEM PERMEASE PROTEIN DPPB-RELATED"/>
    <property type="match status" value="1"/>
</dbReference>
<dbReference type="Proteomes" id="UP000315364">
    <property type="component" value="Chromosome"/>
</dbReference>
<proteinExistence type="inferred from homology"/>
<dbReference type="AlphaFoldDB" id="A0A5B8LS54"/>
<keyword evidence="2 7" id="KW-0813">Transport</keyword>
<dbReference type="Pfam" id="PF19300">
    <property type="entry name" value="BPD_transp_1_N"/>
    <property type="match status" value="1"/>
</dbReference>
<dbReference type="InterPro" id="IPR035906">
    <property type="entry name" value="MetI-like_sf"/>
</dbReference>
<evidence type="ECO:0000256" key="5">
    <source>
        <dbReference type="ARBA" id="ARBA00022989"/>
    </source>
</evidence>
<feature type="transmembrane region" description="Helical" evidence="7">
    <location>
        <begin position="281"/>
        <end position="307"/>
    </location>
</feature>
<sequence>MISFLLRRALATVPVIAIVMLAVFLVVHLGGSDPARIIAGDSAGAAEVETLREALGLNRPLPIQFLDWAGSTLRGDLGSSLFYGTPVVDMISVRIGPTIALAIGTLLFAVLLGVPMGTFAAVTAGRWPDKLLMGVASIGFSLPIFIVAYTLVYWLALVPGWFPVQGFTPPQTDLGQFLRGMTLPIITLGAFYMSLFARVSRAAVLDMLKEDFVRTARAKGATPLRVLTAHALRCAAVPIITIIGSSFAGLLGGVVVTETLFNIPGLGRLVTEAILKRDFPIIQGVILVTALIYIFVNMVVDMIYALLDPRIRQ</sequence>
<protein>
    <submittedName>
        <fullName evidence="9">ABC transporter permease</fullName>
    </submittedName>
</protein>
<dbReference type="RefSeq" id="WP_146289362.1">
    <property type="nucleotide sequence ID" value="NZ_CP042304.1"/>
</dbReference>
<feature type="transmembrane region" description="Helical" evidence="7">
    <location>
        <begin position="176"/>
        <end position="197"/>
    </location>
</feature>
<dbReference type="SUPFAM" id="SSF161098">
    <property type="entry name" value="MetI-like"/>
    <property type="match status" value="1"/>
</dbReference>
<gene>
    <name evidence="9" type="ORF">FPZ08_07305</name>
</gene>
<dbReference type="PROSITE" id="PS50928">
    <property type="entry name" value="ABC_TM1"/>
    <property type="match status" value="1"/>
</dbReference>
<evidence type="ECO:0000256" key="3">
    <source>
        <dbReference type="ARBA" id="ARBA00022475"/>
    </source>
</evidence>
<dbReference type="Pfam" id="PF00528">
    <property type="entry name" value="BPD_transp_1"/>
    <property type="match status" value="1"/>
</dbReference>
<evidence type="ECO:0000259" key="8">
    <source>
        <dbReference type="PROSITE" id="PS50928"/>
    </source>
</evidence>